<dbReference type="AlphaFoldDB" id="A0A0F9RK08"/>
<evidence type="ECO:0000313" key="10">
    <source>
        <dbReference type="EMBL" id="KKN25276.1"/>
    </source>
</evidence>
<dbReference type="GO" id="GO:0009421">
    <property type="term" value="C:bacterial-type flagellum filament cap"/>
    <property type="evidence" value="ECO:0007669"/>
    <property type="project" value="InterPro"/>
</dbReference>
<dbReference type="Pfam" id="PF02465">
    <property type="entry name" value="FliD_N"/>
    <property type="match status" value="1"/>
</dbReference>
<dbReference type="InterPro" id="IPR003481">
    <property type="entry name" value="FliD_N"/>
</dbReference>
<dbReference type="EMBL" id="LAZR01002815">
    <property type="protein sequence ID" value="KKN25276.1"/>
    <property type="molecule type" value="Genomic_DNA"/>
</dbReference>
<sequence>MAGLSSLGIGSGVLTSDLVDQLVAAERAPTDSRLANKTQQSEAMLSAYGKLRSAITELRLPMRQLSAADNLKAFSATSSNEDIGVSVDSTKASRGSYSLDVTSLASAQALASRDVFADRDTAPVGEGTLTLSVGDKAATITIDSSNNSLQGLANAINDAGAGVSAGVIDTGSGFQLVLSADETGTANAVSITANDSDDNDFDGAGLSRFAFNADMGAGAGFDETIAAADAVMKINGIEVTRSTNNFENVIDGLSFSIKDIGTSTVKVSQDLGAVTDRVQGFVDKFNALQSTIDSLAGFNSEAGVGSLLTGDSTVRALQGQLRQVLTGVVPGLENANVRSLADVGISTDPSTGALEFDREKFETELKNNPDDVTALFAEQGRATDGQVEFVRSGTNTQAGKYDINVTQVATQGKLVGGSGVADTVTIDDSNDEFTLEINRDISVNLKLAQGASVSREALVADIQAQLDSGINAGLSDSGEAVQVGLDSNNKLTFTSGKYGAESSVSVTSVESGTAFGLSVASGEDGQDIAGTIGGQVAKGDGQVLYLGADNGPASGLQVRVLGDQTGNRGSINFVQGIGKSTVDLVNSFVGAEGKLDTRTSSLNRELEKIQESQVKLDVRIESYRERLVKQFSSADSLISRLNNTRDYVTQQLDALAPQNFNKK</sequence>
<keyword evidence="4" id="KW-0175">Coiled coil</keyword>
<keyword evidence="5" id="KW-0975">Bacterial flagellum</keyword>
<evidence type="ECO:0000256" key="5">
    <source>
        <dbReference type="ARBA" id="ARBA00023143"/>
    </source>
</evidence>
<comment type="subunit">
    <text evidence="3">Homopentamer.</text>
</comment>
<dbReference type="GO" id="GO:0071973">
    <property type="term" value="P:bacterial-type flagellum-dependent cell motility"/>
    <property type="evidence" value="ECO:0007669"/>
    <property type="project" value="TreeGrafter"/>
</dbReference>
<feature type="domain" description="Flagellar hook-associated protein 2 C-terminal" evidence="9">
    <location>
        <begin position="227"/>
        <end position="382"/>
    </location>
</feature>
<feature type="domain" description="Flagellar hook-associated protein 2 N-terminal" evidence="8">
    <location>
        <begin position="11"/>
        <end position="108"/>
    </location>
</feature>
<accession>A0A0F9RK08</accession>
<dbReference type="PANTHER" id="PTHR30288:SF0">
    <property type="entry name" value="FLAGELLAR HOOK-ASSOCIATED PROTEIN 2"/>
    <property type="match status" value="1"/>
</dbReference>
<gene>
    <name evidence="10" type="ORF">LCGC14_0886510</name>
</gene>
<organism evidence="10">
    <name type="scientific">marine sediment metagenome</name>
    <dbReference type="NCBI Taxonomy" id="412755"/>
    <lineage>
        <taxon>unclassified sequences</taxon>
        <taxon>metagenomes</taxon>
        <taxon>ecological metagenomes</taxon>
    </lineage>
</organism>
<evidence type="ECO:0000259" key="9">
    <source>
        <dbReference type="Pfam" id="PF07195"/>
    </source>
</evidence>
<comment type="caution">
    <text evidence="10">The sequence shown here is derived from an EMBL/GenBank/DDBJ whole genome shotgun (WGS) entry which is preliminary data.</text>
</comment>
<proteinExistence type="inferred from homology"/>
<name>A0A0F9RK08_9ZZZZ</name>
<feature type="domain" description="Flagellar hook-associated protein 2 C-terminal" evidence="9">
    <location>
        <begin position="571"/>
        <end position="643"/>
    </location>
</feature>
<dbReference type="InterPro" id="IPR010809">
    <property type="entry name" value="FliD_C"/>
</dbReference>
<evidence type="ECO:0000256" key="4">
    <source>
        <dbReference type="ARBA" id="ARBA00023054"/>
    </source>
</evidence>
<comment type="similarity">
    <text evidence="2">Belongs to the FliD family.</text>
</comment>
<evidence type="ECO:0000256" key="1">
    <source>
        <dbReference type="ARBA" id="ARBA00004365"/>
    </source>
</evidence>
<protein>
    <recommendedName>
        <fullName evidence="7">Filament cap protein</fullName>
    </recommendedName>
    <alternativeName>
        <fullName evidence="6">Flagellar cap protein</fullName>
    </alternativeName>
</protein>
<dbReference type="PANTHER" id="PTHR30288">
    <property type="entry name" value="FLAGELLAR CAP/ASSEMBLY PROTEIN FLID"/>
    <property type="match status" value="1"/>
</dbReference>
<dbReference type="GO" id="GO:0009424">
    <property type="term" value="C:bacterial-type flagellum hook"/>
    <property type="evidence" value="ECO:0007669"/>
    <property type="project" value="InterPro"/>
</dbReference>
<reference evidence="10" key="1">
    <citation type="journal article" date="2015" name="Nature">
        <title>Complex archaea that bridge the gap between prokaryotes and eukaryotes.</title>
        <authorList>
            <person name="Spang A."/>
            <person name="Saw J.H."/>
            <person name="Jorgensen S.L."/>
            <person name="Zaremba-Niedzwiedzka K."/>
            <person name="Martijn J."/>
            <person name="Lind A.E."/>
            <person name="van Eijk R."/>
            <person name="Schleper C."/>
            <person name="Guy L."/>
            <person name="Ettema T.J."/>
        </authorList>
    </citation>
    <scope>NUCLEOTIDE SEQUENCE</scope>
</reference>
<dbReference type="GO" id="GO:0007155">
    <property type="term" value="P:cell adhesion"/>
    <property type="evidence" value="ECO:0007669"/>
    <property type="project" value="InterPro"/>
</dbReference>
<comment type="subcellular location">
    <subcellularLocation>
        <location evidence="1">Bacterial flagellum</location>
    </subcellularLocation>
</comment>
<dbReference type="Pfam" id="PF07195">
    <property type="entry name" value="FliD_C"/>
    <property type="match status" value="2"/>
</dbReference>
<evidence type="ECO:0000256" key="6">
    <source>
        <dbReference type="ARBA" id="ARBA00033074"/>
    </source>
</evidence>
<evidence type="ECO:0000256" key="7">
    <source>
        <dbReference type="ARBA" id="ARBA00033192"/>
    </source>
</evidence>
<evidence type="ECO:0000256" key="2">
    <source>
        <dbReference type="ARBA" id="ARBA00009764"/>
    </source>
</evidence>
<evidence type="ECO:0000256" key="3">
    <source>
        <dbReference type="ARBA" id="ARBA00011255"/>
    </source>
</evidence>
<dbReference type="InterPro" id="IPR040026">
    <property type="entry name" value="FliD"/>
</dbReference>
<evidence type="ECO:0000259" key="8">
    <source>
        <dbReference type="Pfam" id="PF02465"/>
    </source>
</evidence>